<dbReference type="CDD" id="cd00761">
    <property type="entry name" value="Glyco_tranf_GTA_type"/>
    <property type="match status" value="1"/>
</dbReference>
<gene>
    <name evidence="2" type="ORF">WN50_19360</name>
</gene>
<dbReference type="InterPro" id="IPR029044">
    <property type="entry name" value="Nucleotide-diphossugar_trans"/>
</dbReference>
<evidence type="ECO:0000313" key="2">
    <source>
        <dbReference type="EMBL" id="KKD36513.1"/>
    </source>
</evidence>
<dbReference type="EMBL" id="LATL02000086">
    <property type="protein sequence ID" value="KKD36513.1"/>
    <property type="molecule type" value="Genomic_DNA"/>
</dbReference>
<keyword evidence="2" id="KW-0808">Transferase</keyword>
<dbReference type="InterPro" id="IPR001173">
    <property type="entry name" value="Glyco_trans_2-like"/>
</dbReference>
<proteinExistence type="predicted"/>
<dbReference type="Proteomes" id="UP000033607">
    <property type="component" value="Unassembled WGS sequence"/>
</dbReference>
<organism evidence="2 3">
    <name type="scientific">Limnoraphis robusta CS-951</name>
    <dbReference type="NCBI Taxonomy" id="1637645"/>
    <lineage>
        <taxon>Bacteria</taxon>
        <taxon>Bacillati</taxon>
        <taxon>Cyanobacteriota</taxon>
        <taxon>Cyanophyceae</taxon>
        <taxon>Oscillatoriophycideae</taxon>
        <taxon>Oscillatoriales</taxon>
        <taxon>Sirenicapillariaceae</taxon>
        <taxon>Limnoraphis</taxon>
    </lineage>
</organism>
<dbReference type="GO" id="GO:0016740">
    <property type="term" value="F:transferase activity"/>
    <property type="evidence" value="ECO:0007669"/>
    <property type="project" value="UniProtKB-KW"/>
</dbReference>
<accession>A0A0F5YCQ4</accession>
<reference evidence="2 3" key="1">
    <citation type="submission" date="2015-06" db="EMBL/GenBank/DDBJ databases">
        <title>Draft genome assembly of filamentous brackish cyanobacterium Limnoraphis robusta strain CS-951.</title>
        <authorList>
            <person name="Willis A."/>
            <person name="Parks M."/>
            <person name="Burford M.A."/>
        </authorList>
    </citation>
    <scope>NUCLEOTIDE SEQUENCE [LARGE SCALE GENOMIC DNA]</scope>
    <source>
        <strain evidence="2 3">CS-951</strain>
    </source>
</reference>
<evidence type="ECO:0000313" key="3">
    <source>
        <dbReference type="Proteomes" id="UP000033607"/>
    </source>
</evidence>
<feature type="domain" description="Glycosyltransferase 2-like" evidence="1">
    <location>
        <begin position="4"/>
        <end position="171"/>
    </location>
</feature>
<dbReference type="Gene3D" id="3.90.550.10">
    <property type="entry name" value="Spore Coat Polysaccharide Biosynthesis Protein SpsA, Chain A"/>
    <property type="match status" value="1"/>
</dbReference>
<evidence type="ECO:0000259" key="1">
    <source>
        <dbReference type="Pfam" id="PF00535"/>
    </source>
</evidence>
<dbReference type="PANTHER" id="PTHR43685:SF3">
    <property type="entry name" value="SLR2126 PROTEIN"/>
    <property type="match status" value="1"/>
</dbReference>
<dbReference type="PANTHER" id="PTHR43685">
    <property type="entry name" value="GLYCOSYLTRANSFERASE"/>
    <property type="match status" value="1"/>
</dbReference>
<dbReference type="SUPFAM" id="SSF53448">
    <property type="entry name" value="Nucleotide-diphospho-sugar transferases"/>
    <property type="match status" value="1"/>
</dbReference>
<name>A0A0F5YCQ4_9CYAN</name>
<sequence length="302" mass="34397">MLVSVCIATYQRPDKLKSLLEGLSQLKFEKIETPDLELIIVDNDLSGSAKPVCEEFKTSFIGKLNYDIEHNKGVTYARNRTIKNVSECSDFIAIIDDDEVPDSSWLEELLTVQRQYDADIVTGPVIPEFEDENIPEWIVKGKFFEPLSQVTGSQMNVAFTNNVLVRSKILQQLDQVFDNRFARKAAEDTHLFMRLHKAGYRIVWANEAIVRESIPSSRTNIKWLIHRAYWGWSSYSLFERELYPSVQVQTVRFTKGCGLIAVGAFRILPAAFQGKHALVQELLNIYRGIGTVSGLLGFQGKW</sequence>
<dbReference type="OrthoDB" id="6116224at2"/>
<dbReference type="AlphaFoldDB" id="A0A0F5YCQ4"/>
<dbReference type="InterPro" id="IPR050834">
    <property type="entry name" value="Glycosyltransf_2"/>
</dbReference>
<dbReference type="RefSeq" id="WP_046280223.1">
    <property type="nucleotide sequence ID" value="NZ_LATL02000086.1"/>
</dbReference>
<comment type="caution">
    <text evidence="2">The sequence shown here is derived from an EMBL/GenBank/DDBJ whole genome shotgun (WGS) entry which is preliminary data.</text>
</comment>
<dbReference type="Pfam" id="PF00535">
    <property type="entry name" value="Glycos_transf_2"/>
    <property type="match status" value="1"/>
</dbReference>
<protein>
    <submittedName>
        <fullName evidence="2">Glycosyl transferase family 2</fullName>
    </submittedName>
</protein>